<dbReference type="EMBL" id="NIZT01000023">
    <property type="protein sequence ID" value="RBQ23571.1"/>
    <property type="molecule type" value="Genomic_DNA"/>
</dbReference>
<feature type="transmembrane region" description="Helical" evidence="1">
    <location>
        <begin position="64"/>
        <end position="81"/>
    </location>
</feature>
<reference evidence="2 3" key="1">
    <citation type="submission" date="2018-06" db="EMBL/GenBank/DDBJ databases">
        <title>Genomic insight into two independent archaeal endosymbiosis events.</title>
        <authorList>
            <person name="Lind A.E."/>
            <person name="Lewis W.H."/>
            <person name="Spang A."/>
            <person name="Guy L."/>
            <person name="Embley M.T."/>
            <person name="Ettema T.J.G."/>
        </authorList>
    </citation>
    <scope>NUCLEOTIDE SEQUENCE [LARGE SCALE GENOMIC DNA]</scope>
    <source>
        <strain evidence="2">NOE</strain>
    </source>
</reference>
<dbReference type="InterPro" id="IPR058349">
    <property type="entry name" value="DUF8036"/>
</dbReference>
<proteinExistence type="predicted"/>
<sequence length="100" mass="11651">MDLLLGLFKIYRKSYKEIRIGYTIGLLIFALLLIFKTTIELIIAIVFLASENPEISIVLQDRDLFPAIIELIVISVLYKITKDYSVLNKIIKLFHYFINI</sequence>
<comment type="caution">
    <text evidence="2">The sequence shown here is derived from an EMBL/GenBank/DDBJ whole genome shotgun (WGS) entry which is preliminary data.</text>
</comment>
<accession>A0A366MBG2</accession>
<keyword evidence="3" id="KW-1185">Reference proteome</keyword>
<gene>
    <name evidence="2" type="ORF">ALNOE001_08550</name>
</gene>
<dbReference type="Pfam" id="PF26119">
    <property type="entry name" value="DUF8036"/>
    <property type="match status" value="1"/>
</dbReference>
<dbReference type="AlphaFoldDB" id="A0A366MBG2"/>
<organism evidence="2 3">
    <name type="scientific">Candidatus Methanobinarius endosymbioticus</name>
    <dbReference type="NCBI Taxonomy" id="2006182"/>
    <lineage>
        <taxon>Archaea</taxon>
        <taxon>Methanobacteriati</taxon>
        <taxon>Methanobacteriota</taxon>
        <taxon>Methanomada group</taxon>
        <taxon>Methanobacteria</taxon>
        <taxon>Methanobacteriales</taxon>
        <taxon>Methanobacteriaceae</taxon>
        <taxon>Candidatus Methanobinarius</taxon>
    </lineage>
</organism>
<keyword evidence="1" id="KW-0472">Membrane</keyword>
<evidence type="ECO:0000313" key="2">
    <source>
        <dbReference type="EMBL" id="RBQ23571.1"/>
    </source>
</evidence>
<dbReference type="Proteomes" id="UP000253099">
    <property type="component" value="Unassembled WGS sequence"/>
</dbReference>
<name>A0A366MBG2_9EURY</name>
<evidence type="ECO:0000313" key="3">
    <source>
        <dbReference type="Proteomes" id="UP000253099"/>
    </source>
</evidence>
<keyword evidence="1" id="KW-0812">Transmembrane</keyword>
<evidence type="ECO:0000256" key="1">
    <source>
        <dbReference type="SAM" id="Phobius"/>
    </source>
</evidence>
<protein>
    <submittedName>
        <fullName evidence="2">Uncharacterized protein</fullName>
    </submittedName>
</protein>
<feature type="transmembrane region" description="Helical" evidence="1">
    <location>
        <begin position="20"/>
        <end position="49"/>
    </location>
</feature>
<keyword evidence="1" id="KW-1133">Transmembrane helix</keyword>